<keyword evidence="4" id="KW-0808">Transferase</keyword>
<dbReference type="InterPro" id="IPR003661">
    <property type="entry name" value="HisK_dim/P_dom"/>
</dbReference>
<reference evidence="9 10" key="1">
    <citation type="submission" date="2016-10" db="EMBL/GenBank/DDBJ databases">
        <authorList>
            <person name="de Groot N.N."/>
        </authorList>
    </citation>
    <scope>NUCLEOTIDE SEQUENCE [LARGE SCALE GENOMIC DNA]</scope>
    <source>
        <strain evidence="9 10">DSM 15345</strain>
    </source>
</reference>
<dbReference type="GO" id="GO:0000155">
    <property type="term" value="F:phosphorelay sensor kinase activity"/>
    <property type="evidence" value="ECO:0007669"/>
    <property type="project" value="InterPro"/>
</dbReference>
<dbReference type="PANTHER" id="PTHR43047">
    <property type="entry name" value="TWO-COMPONENT HISTIDINE PROTEIN KINASE"/>
    <property type="match status" value="1"/>
</dbReference>
<protein>
    <recommendedName>
        <fullName evidence="2">histidine kinase</fullName>
        <ecNumber evidence="2">2.7.13.3</ecNumber>
    </recommendedName>
</protein>
<evidence type="ECO:0000256" key="4">
    <source>
        <dbReference type="ARBA" id="ARBA00022679"/>
    </source>
</evidence>
<dbReference type="EMBL" id="FNQM01000005">
    <property type="protein sequence ID" value="SEA46737.1"/>
    <property type="molecule type" value="Genomic_DNA"/>
</dbReference>
<keyword evidence="3" id="KW-0597">Phosphoprotein</keyword>
<feature type="transmembrane region" description="Helical" evidence="7">
    <location>
        <begin position="155"/>
        <end position="172"/>
    </location>
</feature>
<dbReference type="SMART" id="SM00388">
    <property type="entry name" value="HisKA"/>
    <property type="match status" value="1"/>
</dbReference>
<feature type="region of interest" description="Disordered" evidence="6">
    <location>
        <begin position="541"/>
        <end position="562"/>
    </location>
</feature>
<proteinExistence type="predicted"/>
<dbReference type="PANTHER" id="PTHR43047:SF72">
    <property type="entry name" value="OSMOSENSING HISTIDINE PROTEIN KINASE SLN1"/>
    <property type="match status" value="1"/>
</dbReference>
<dbReference type="CDD" id="cd00082">
    <property type="entry name" value="HisKA"/>
    <property type="match status" value="1"/>
</dbReference>
<dbReference type="PRINTS" id="PR00344">
    <property type="entry name" value="BCTRLSENSOR"/>
</dbReference>
<evidence type="ECO:0000256" key="1">
    <source>
        <dbReference type="ARBA" id="ARBA00000085"/>
    </source>
</evidence>
<evidence type="ECO:0000256" key="2">
    <source>
        <dbReference type="ARBA" id="ARBA00012438"/>
    </source>
</evidence>
<dbReference type="SMART" id="SM00387">
    <property type="entry name" value="HATPase_c"/>
    <property type="match status" value="1"/>
</dbReference>
<dbReference type="SUPFAM" id="SSF47384">
    <property type="entry name" value="Homodimeric domain of signal transducing histidine kinase"/>
    <property type="match status" value="1"/>
</dbReference>
<dbReference type="AlphaFoldDB" id="A0A1H4BF66"/>
<evidence type="ECO:0000313" key="9">
    <source>
        <dbReference type="EMBL" id="SEA46737.1"/>
    </source>
</evidence>
<feature type="transmembrane region" description="Helical" evidence="7">
    <location>
        <begin position="53"/>
        <end position="70"/>
    </location>
</feature>
<evidence type="ECO:0000313" key="10">
    <source>
        <dbReference type="Proteomes" id="UP000198703"/>
    </source>
</evidence>
<comment type="catalytic activity">
    <reaction evidence="1">
        <text>ATP + protein L-histidine = ADP + protein N-phospho-L-histidine.</text>
        <dbReference type="EC" id="2.7.13.3"/>
    </reaction>
</comment>
<dbReference type="Gene3D" id="3.30.565.10">
    <property type="entry name" value="Histidine kinase-like ATPase, C-terminal domain"/>
    <property type="match status" value="1"/>
</dbReference>
<keyword evidence="7" id="KW-0812">Transmembrane</keyword>
<dbReference type="EC" id="2.7.13.3" evidence="2"/>
<dbReference type="CDD" id="cd00075">
    <property type="entry name" value="HATPase"/>
    <property type="match status" value="1"/>
</dbReference>
<feature type="transmembrane region" description="Helical" evidence="7">
    <location>
        <begin position="230"/>
        <end position="247"/>
    </location>
</feature>
<feature type="domain" description="Histidine kinase" evidence="8">
    <location>
        <begin position="334"/>
        <end position="545"/>
    </location>
</feature>
<dbReference type="Proteomes" id="UP000198703">
    <property type="component" value="Unassembled WGS sequence"/>
</dbReference>
<evidence type="ECO:0000256" key="6">
    <source>
        <dbReference type="SAM" id="MobiDB-lite"/>
    </source>
</evidence>
<feature type="transmembrane region" description="Helical" evidence="7">
    <location>
        <begin position="76"/>
        <end position="95"/>
    </location>
</feature>
<evidence type="ECO:0000256" key="3">
    <source>
        <dbReference type="ARBA" id="ARBA00022553"/>
    </source>
</evidence>
<dbReference type="STRING" id="89524.SAMN05444370_105175"/>
<dbReference type="Pfam" id="PF00512">
    <property type="entry name" value="HisKA"/>
    <property type="match status" value="1"/>
</dbReference>
<dbReference type="InterPro" id="IPR003594">
    <property type="entry name" value="HATPase_dom"/>
</dbReference>
<keyword evidence="7" id="KW-0472">Membrane</keyword>
<dbReference type="OrthoDB" id="9801651at2"/>
<dbReference type="GO" id="GO:0009927">
    <property type="term" value="F:histidine phosphotransfer kinase activity"/>
    <property type="evidence" value="ECO:0007669"/>
    <property type="project" value="TreeGrafter"/>
</dbReference>
<evidence type="ECO:0000256" key="7">
    <source>
        <dbReference type="SAM" id="Phobius"/>
    </source>
</evidence>
<organism evidence="9 10">
    <name type="scientific">Rubrimonas cliftonensis</name>
    <dbReference type="NCBI Taxonomy" id="89524"/>
    <lineage>
        <taxon>Bacteria</taxon>
        <taxon>Pseudomonadati</taxon>
        <taxon>Pseudomonadota</taxon>
        <taxon>Alphaproteobacteria</taxon>
        <taxon>Rhodobacterales</taxon>
        <taxon>Paracoccaceae</taxon>
        <taxon>Rubrimonas</taxon>
    </lineage>
</organism>
<evidence type="ECO:0000256" key="5">
    <source>
        <dbReference type="ARBA" id="ARBA00022777"/>
    </source>
</evidence>
<feature type="transmembrane region" description="Helical" evidence="7">
    <location>
        <begin position="29"/>
        <end position="46"/>
    </location>
</feature>
<keyword evidence="10" id="KW-1185">Reference proteome</keyword>
<gene>
    <name evidence="9" type="ORF">SAMN05444370_105175</name>
</gene>
<feature type="transmembrane region" description="Helical" evidence="7">
    <location>
        <begin position="254"/>
        <end position="274"/>
    </location>
</feature>
<keyword evidence="5 9" id="KW-0418">Kinase</keyword>
<dbReference type="InterPro" id="IPR004358">
    <property type="entry name" value="Sig_transdc_His_kin-like_C"/>
</dbReference>
<dbReference type="SUPFAM" id="SSF55874">
    <property type="entry name" value="ATPase domain of HSP90 chaperone/DNA topoisomerase II/histidine kinase"/>
    <property type="match status" value="1"/>
</dbReference>
<sequence length="562" mass="58798">MAWVRVVATFVIALVAASGWLSPRLGDTGVSVLYLPLATLAVALTVRVTLAEAVGCCAAFAAAGICWAAISGQNLIGTTPFLIIDIAEAATLATILRWRRGRAFSLGRLEDIVRFVVATFLVSIAFGGLAALLAAASIENVVLTAYDPLRTWRDWAAGDIAAYFTLTAAALLLRHVGARRGGRIVARRPREFAMLAGLTLFAVCYDFQMLPALEHALLGAAGTEAGTRHPALLFLTFPAVIWLSASFGPMGAAASILLTVAPGLHLAHAGYGPVWIEAPADRALVMQAWVCVCALAALVVAALADLARRRERLRRRASALARRRAGERDDFLAAMNHELRTPLNGVIGFAELLGAEIGGPLSPLHRKFVDHLRISADRLLALVTRVQSLSLTRGDAIRIAAEPTPALALLAAARESVEPLARASGLTVTLDADPELRVLCDPAAVRLALGDVLLNAIRHSRAGGSIALSAQACGGGGVTLTVADDGAGFDPAEVMGRRDLTRGDDAAGLGLQLVDIVMCRHGGALQVRSAPGSGATVSLRFPASGPQTVPQDGLLDEPTSRV</sequence>
<dbReference type="GO" id="GO:0005886">
    <property type="term" value="C:plasma membrane"/>
    <property type="evidence" value="ECO:0007669"/>
    <property type="project" value="TreeGrafter"/>
</dbReference>
<dbReference type="RefSeq" id="WP_093253169.1">
    <property type="nucleotide sequence ID" value="NZ_FNQM01000005.1"/>
</dbReference>
<name>A0A1H4BF66_9RHOB</name>
<dbReference type="InterPro" id="IPR036890">
    <property type="entry name" value="HATPase_C_sf"/>
</dbReference>
<feature type="transmembrane region" description="Helical" evidence="7">
    <location>
        <begin position="286"/>
        <end position="307"/>
    </location>
</feature>
<keyword evidence="7" id="KW-1133">Transmembrane helix</keyword>
<accession>A0A1H4BF66</accession>
<feature type="transmembrane region" description="Helical" evidence="7">
    <location>
        <begin position="115"/>
        <end position="135"/>
    </location>
</feature>
<dbReference type="InterPro" id="IPR005467">
    <property type="entry name" value="His_kinase_dom"/>
</dbReference>
<evidence type="ECO:0000259" key="8">
    <source>
        <dbReference type="PROSITE" id="PS50109"/>
    </source>
</evidence>
<dbReference type="InterPro" id="IPR036097">
    <property type="entry name" value="HisK_dim/P_sf"/>
</dbReference>
<dbReference type="Gene3D" id="1.10.287.130">
    <property type="match status" value="1"/>
</dbReference>
<dbReference type="PROSITE" id="PS50109">
    <property type="entry name" value="HIS_KIN"/>
    <property type="match status" value="1"/>
</dbReference>
<feature type="transmembrane region" description="Helical" evidence="7">
    <location>
        <begin position="192"/>
        <end position="210"/>
    </location>
</feature>
<dbReference type="Pfam" id="PF02518">
    <property type="entry name" value="HATPase_c"/>
    <property type="match status" value="1"/>
</dbReference>